<evidence type="ECO:0000313" key="2">
    <source>
        <dbReference type="Proteomes" id="UP000422736"/>
    </source>
</evidence>
<dbReference type="SMART" id="SM00753">
    <property type="entry name" value="PAM"/>
    <property type="match status" value="1"/>
</dbReference>
<dbReference type="PANTHER" id="PTHR12732">
    <property type="entry name" value="UNCHARACTERIZED PROTEASOME COMPONENT REGION PCI-CONTAINING"/>
    <property type="match status" value="1"/>
</dbReference>
<proteinExistence type="predicted"/>
<dbReference type="InterPro" id="IPR045114">
    <property type="entry name" value="Csn12-like"/>
</dbReference>
<evidence type="ECO:0000313" key="1">
    <source>
        <dbReference type="EMBL" id="QGN13538.1"/>
    </source>
</evidence>
<name>A0ABX6ETC2_KLUMA</name>
<keyword evidence="2" id="KW-1185">Reference proteome</keyword>
<dbReference type="Proteomes" id="UP000422736">
    <property type="component" value="Chromosome 1"/>
</dbReference>
<sequence>MESFFGALKNGNFAVLDINIDRNGQMVLAIQQYLRSNEVSSLEKLVKSQNLFENRWTRFNNLVESFLIYCKELNPYSLWESSFSIFQYYQDLNTCLTNESTIYPLDSLVPLFTSTTELIIPMAIRLDRNYKIIGTRQHQFLTHIASIISKLFNSIKSRVDDDKVEFANLSGKQKILLYIANKLNMIYFKINSPSSCSNIFKNLKPKSNINSFSQYPLLERMQFRYYLGRYYLLNHRIVNAFHQLNQCYQLLVTLPDSEHSAYSVIKRNNMRRLLKFLIPCGIIIGKLPDFYKLSQWDQQLAELYTGLLLGVKNGNLHAVNMWLYQNEAWLKESKLLIVLLEKLPILTFRSLLRSIFLNYCIPRHSNKLPYSVIRPLLAKSIGTYSPDIPAIYKENYTAESLENILVTLSIQQLWKGNVFPSLQVCVTMKTDDISMIFPKINEKVVSRFSLSHEDSWLDK</sequence>
<dbReference type="PANTHER" id="PTHR12732:SF8">
    <property type="entry name" value="NUCLEAR MRNA EXPORT PROTEIN THP1"/>
    <property type="match status" value="1"/>
</dbReference>
<accession>A0ABX6ETC2</accession>
<organism evidence="1 2">
    <name type="scientific">Kluyveromyces marxianus</name>
    <name type="common">Yeast</name>
    <name type="synonym">Candida kefyr</name>
    <dbReference type="NCBI Taxonomy" id="4911"/>
    <lineage>
        <taxon>Eukaryota</taxon>
        <taxon>Fungi</taxon>
        <taxon>Dikarya</taxon>
        <taxon>Ascomycota</taxon>
        <taxon>Saccharomycotina</taxon>
        <taxon>Saccharomycetes</taxon>
        <taxon>Saccharomycetales</taxon>
        <taxon>Saccharomycetaceae</taxon>
        <taxon>Kluyveromyces</taxon>
    </lineage>
</organism>
<protein>
    <submittedName>
        <fullName evidence="1">Nuclear mRNA export protein THP1</fullName>
    </submittedName>
</protein>
<gene>
    <name evidence="1" type="primary">THP1</name>
    <name evidence="1" type="ORF">FIM1_178</name>
</gene>
<reference evidence="1 2" key="1">
    <citation type="submission" date="2016-03" db="EMBL/GenBank/DDBJ databases">
        <title>How can Kluyveromyces marxianus grow so fast - potential evolutionary course in Saccharomyces Complex revealed by comparative genomics.</title>
        <authorList>
            <person name="Mo W."/>
            <person name="Lu W."/>
            <person name="Yang X."/>
            <person name="Qi J."/>
            <person name="Lv H."/>
        </authorList>
    </citation>
    <scope>NUCLEOTIDE SEQUENCE [LARGE SCALE GENOMIC DNA]</scope>
    <source>
        <strain evidence="1 2">FIM1</strain>
    </source>
</reference>
<dbReference type="EMBL" id="CP015054">
    <property type="protein sequence ID" value="QGN13538.1"/>
    <property type="molecule type" value="Genomic_DNA"/>
</dbReference>